<name>E4Q1H7_CALOW</name>
<evidence type="ECO:0000313" key="1">
    <source>
        <dbReference type="EMBL" id="ADQ04711.1"/>
    </source>
</evidence>
<dbReference type="EMBL" id="CP002216">
    <property type="protein sequence ID" value="ADQ04711.1"/>
    <property type="molecule type" value="Genomic_DNA"/>
</dbReference>
<reference evidence="1 2" key="2">
    <citation type="journal article" date="2011" name="J. Bacteriol.">
        <title>Complete genome sequences for the anaerobic, extremely thermophilic plant biomass-degrading bacteria Caldicellulosiruptor hydrothermalis, Caldicellulosiruptor kristjanssonii, Caldicellulosiruptor kronotskyensis, Caldicellulosiruptor owensenis, and Caldicellulosiruptor lactoaceticus.</title>
        <authorList>
            <person name="Blumer-Schuette S.E."/>
            <person name="Ozdemir I."/>
            <person name="Mistry D."/>
            <person name="Lucas S."/>
            <person name="Lapidus A."/>
            <person name="Cheng J.F."/>
            <person name="Goodwin L.A."/>
            <person name="Pitluck S."/>
            <person name="Land M.L."/>
            <person name="Hauser L.J."/>
            <person name="Woyke T."/>
            <person name="Mikhailova N."/>
            <person name="Pati A."/>
            <person name="Kyrpides N.C."/>
            <person name="Ivanova N."/>
            <person name="Detter J.C."/>
            <person name="Walston-Davenport K."/>
            <person name="Han S."/>
            <person name="Adams M.W."/>
            <person name="Kelly R.M."/>
        </authorList>
    </citation>
    <scope>NUCLEOTIDE SEQUENCE [LARGE SCALE GENOMIC DNA]</scope>
    <source>
        <strain evidence="2">ATCC 700167 / DSM 13100 / OL</strain>
    </source>
</reference>
<keyword evidence="2" id="KW-1185">Reference proteome</keyword>
<sequence>MQLYKLNDLKNILKLLYKSILQMYNIGVTTNIK</sequence>
<dbReference type="HOGENOM" id="CLU_3381082_0_0_9"/>
<gene>
    <name evidence="1" type="ordered locus">Calow_1152</name>
</gene>
<protein>
    <submittedName>
        <fullName evidence="1">Uncharacterized protein</fullName>
    </submittedName>
</protein>
<dbReference type="KEGG" id="cow:Calow_1152"/>
<evidence type="ECO:0000313" key="2">
    <source>
        <dbReference type="Proteomes" id="UP000006889"/>
    </source>
</evidence>
<dbReference type="Proteomes" id="UP000006889">
    <property type="component" value="Chromosome"/>
</dbReference>
<reference key="1">
    <citation type="submission" date="2010-09" db="EMBL/GenBank/DDBJ databases">
        <title>Complete sequence of Caldicellulosiruptor owensensis OL.</title>
        <authorList>
            <consortium name="US DOE Joint Genome Institute"/>
            <person name="Lucas S."/>
            <person name="Copeland A."/>
            <person name="Lapidus A."/>
            <person name="Cheng J.-F."/>
            <person name="Bruce D."/>
            <person name="Goodwin L."/>
            <person name="Pitluck S."/>
            <person name="Davenport K."/>
            <person name="Detter J.C."/>
            <person name="Han C."/>
            <person name="Tapia R."/>
            <person name="Land M."/>
            <person name="Hauser L."/>
            <person name="Chang Y.-J."/>
            <person name="Jeffries C."/>
            <person name="Kyrpides N."/>
            <person name="Ivanova N."/>
            <person name="Mikhailova N."/>
            <person name="Blumer-Schuette S.E."/>
            <person name="Kelly R.M."/>
            <person name="Woyke T."/>
        </authorList>
    </citation>
    <scope>NUCLEOTIDE SEQUENCE</scope>
    <source>
        <strain>OL</strain>
    </source>
</reference>
<dbReference type="AlphaFoldDB" id="E4Q1H7"/>
<accession>E4Q1H7</accession>
<proteinExistence type="predicted"/>
<organism evidence="1 2">
    <name type="scientific">Caldicellulosiruptor owensensis (strain ATCC 700167 / DSM 13100 / OL)</name>
    <dbReference type="NCBI Taxonomy" id="632518"/>
    <lineage>
        <taxon>Bacteria</taxon>
        <taxon>Bacillati</taxon>
        <taxon>Bacillota</taxon>
        <taxon>Bacillota incertae sedis</taxon>
        <taxon>Caldicellulosiruptorales</taxon>
        <taxon>Caldicellulosiruptoraceae</taxon>
        <taxon>Caldicellulosiruptor</taxon>
    </lineage>
</organism>